<sequence>MNQSDSIRRIETWLAAHAPRILTESLNEGATESELSGLEAAVGKPLPPDYKALYRWRNGLDEESGNLGSLFYGLSFMPLTEVAADLQSRLHDSKQVPLMRTQAPVKADNLLNPSWLRLGFDGSHTWLCVDLTPAPAGRYGQVIFVDEENQAAFRVAESAEALLAQFADDLEQGRYFLEPDALEDGNEFLAATESIDVVNWHHAPRWQSVLPPTAYN</sequence>
<organism evidence="2 3">
    <name type="scientific">Hymenobacter mucosus</name>
    <dbReference type="NCBI Taxonomy" id="1411120"/>
    <lineage>
        <taxon>Bacteria</taxon>
        <taxon>Pseudomonadati</taxon>
        <taxon>Bacteroidota</taxon>
        <taxon>Cytophagia</taxon>
        <taxon>Cytophagales</taxon>
        <taxon>Hymenobacteraceae</taxon>
        <taxon>Hymenobacter</taxon>
    </lineage>
</organism>
<protein>
    <submittedName>
        <fullName evidence="2">Cell wall assembly regulator SMI1</fullName>
    </submittedName>
</protein>
<feature type="domain" description="Knr4/Smi1-like" evidence="1">
    <location>
        <begin position="29"/>
        <end position="169"/>
    </location>
</feature>
<gene>
    <name evidence="2" type="ORF">SAMN06269173_10192</name>
</gene>
<dbReference type="AlphaFoldDB" id="A0A238V533"/>
<evidence type="ECO:0000259" key="1">
    <source>
        <dbReference type="SMART" id="SM00860"/>
    </source>
</evidence>
<dbReference type="InterPro" id="IPR018958">
    <property type="entry name" value="Knr4/Smi1-like_dom"/>
</dbReference>
<keyword evidence="3" id="KW-1185">Reference proteome</keyword>
<proteinExistence type="predicted"/>
<dbReference type="InterPro" id="IPR037883">
    <property type="entry name" value="Knr4/Smi1-like_sf"/>
</dbReference>
<dbReference type="EMBL" id="FZNS01000001">
    <property type="protein sequence ID" value="SNR29097.1"/>
    <property type="molecule type" value="Genomic_DNA"/>
</dbReference>
<dbReference type="Pfam" id="PF09346">
    <property type="entry name" value="SMI1_KNR4"/>
    <property type="match status" value="1"/>
</dbReference>
<dbReference type="RefSeq" id="WP_089331302.1">
    <property type="nucleotide sequence ID" value="NZ_FZNS01000001.1"/>
</dbReference>
<name>A0A238V533_9BACT</name>
<dbReference type="Proteomes" id="UP000198310">
    <property type="component" value="Unassembled WGS sequence"/>
</dbReference>
<dbReference type="InterPro" id="IPR051873">
    <property type="entry name" value="KNR4/SMI1_regulator"/>
</dbReference>
<dbReference type="Gene3D" id="3.40.1580.10">
    <property type="entry name" value="SMI1/KNR4-like"/>
    <property type="match status" value="1"/>
</dbReference>
<reference evidence="3" key="1">
    <citation type="submission" date="2017-06" db="EMBL/GenBank/DDBJ databases">
        <authorList>
            <person name="Varghese N."/>
            <person name="Submissions S."/>
        </authorList>
    </citation>
    <scope>NUCLEOTIDE SEQUENCE [LARGE SCALE GENOMIC DNA]</scope>
    <source>
        <strain evidence="3">DSM 28041</strain>
    </source>
</reference>
<evidence type="ECO:0000313" key="3">
    <source>
        <dbReference type="Proteomes" id="UP000198310"/>
    </source>
</evidence>
<dbReference type="PANTHER" id="PTHR47432">
    <property type="entry name" value="CELL WALL ASSEMBLY REGULATOR SMI1"/>
    <property type="match status" value="1"/>
</dbReference>
<dbReference type="PANTHER" id="PTHR47432:SF1">
    <property type="entry name" value="CELL WALL ASSEMBLY REGULATOR SMI1"/>
    <property type="match status" value="1"/>
</dbReference>
<dbReference type="SMART" id="SM00860">
    <property type="entry name" value="SMI1_KNR4"/>
    <property type="match status" value="1"/>
</dbReference>
<evidence type="ECO:0000313" key="2">
    <source>
        <dbReference type="EMBL" id="SNR29097.1"/>
    </source>
</evidence>
<accession>A0A238V533</accession>
<dbReference type="SUPFAM" id="SSF160631">
    <property type="entry name" value="SMI1/KNR4-like"/>
    <property type="match status" value="1"/>
</dbReference>